<protein>
    <submittedName>
        <fullName evidence="11">Na(+)/H(+) antiporter subunit D</fullName>
    </submittedName>
</protein>
<evidence type="ECO:0000256" key="2">
    <source>
        <dbReference type="ARBA" id="ARBA00005346"/>
    </source>
</evidence>
<evidence type="ECO:0000256" key="8">
    <source>
        <dbReference type="SAM" id="Phobius"/>
    </source>
</evidence>
<proteinExistence type="inferred from homology"/>
<dbReference type="RefSeq" id="WP_069121975.1">
    <property type="nucleotide sequence ID" value="NZ_MARB01000005.1"/>
</dbReference>
<keyword evidence="4 7" id="KW-0812">Transmembrane</keyword>
<dbReference type="Pfam" id="PF00361">
    <property type="entry name" value="Proton_antipo_M"/>
    <property type="match status" value="1"/>
</dbReference>
<feature type="domain" description="NADH:quinone oxidoreductase/Mrp antiporter transmembrane" evidence="9">
    <location>
        <begin position="123"/>
        <end position="419"/>
    </location>
</feature>
<evidence type="ECO:0000256" key="4">
    <source>
        <dbReference type="ARBA" id="ARBA00022692"/>
    </source>
</evidence>
<feature type="transmembrane region" description="Helical" evidence="8">
    <location>
        <begin position="368"/>
        <end position="388"/>
    </location>
</feature>
<dbReference type="PANTHER" id="PTHR42703">
    <property type="entry name" value="NADH DEHYDROGENASE"/>
    <property type="match status" value="1"/>
</dbReference>
<dbReference type="Proteomes" id="UP000094769">
    <property type="component" value="Unassembled WGS sequence"/>
</dbReference>
<keyword evidence="5 8" id="KW-1133">Transmembrane helix</keyword>
<feature type="transmembrane region" description="Helical" evidence="8">
    <location>
        <begin position="199"/>
        <end position="222"/>
    </location>
</feature>
<feature type="transmembrane region" description="Helical" evidence="8">
    <location>
        <begin position="450"/>
        <end position="468"/>
    </location>
</feature>
<dbReference type="InterPro" id="IPR050586">
    <property type="entry name" value="CPA3_Na-H_Antiporter_D"/>
</dbReference>
<evidence type="ECO:0000256" key="7">
    <source>
        <dbReference type="RuleBase" id="RU000320"/>
    </source>
</evidence>
<comment type="subcellular location">
    <subcellularLocation>
        <location evidence="1">Cell membrane</location>
        <topology evidence="1">Multi-pass membrane protein</topology>
    </subcellularLocation>
    <subcellularLocation>
        <location evidence="7">Membrane</location>
        <topology evidence="7">Multi-pass membrane protein</topology>
    </subcellularLocation>
</comment>
<evidence type="ECO:0000259" key="10">
    <source>
        <dbReference type="Pfam" id="PF00662"/>
    </source>
</evidence>
<feature type="transmembrane region" description="Helical" evidence="8">
    <location>
        <begin position="104"/>
        <end position="121"/>
    </location>
</feature>
<feature type="transmembrane region" description="Helical" evidence="8">
    <location>
        <begin position="28"/>
        <end position="45"/>
    </location>
</feature>
<evidence type="ECO:0000256" key="6">
    <source>
        <dbReference type="ARBA" id="ARBA00023136"/>
    </source>
</evidence>
<gene>
    <name evidence="11" type="primary">mrpD_1</name>
    <name evidence="11" type="ORF">CODIS_11430</name>
</gene>
<comment type="similarity">
    <text evidence="2">Belongs to the CPA3 antiporters (TC 2.A.63) subunit D family.</text>
</comment>
<feature type="transmembrane region" description="Helical" evidence="8">
    <location>
        <begin position="408"/>
        <end position="429"/>
    </location>
</feature>
<keyword evidence="6 8" id="KW-0472">Membrane</keyword>
<keyword evidence="12" id="KW-1185">Reference proteome</keyword>
<feature type="transmembrane region" description="Helical" evidence="8">
    <location>
        <begin position="293"/>
        <end position="314"/>
    </location>
</feature>
<evidence type="ECO:0000256" key="1">
    <source>
        <dbReference type="ARBA" id="ARBA00004651"/>
    </source>
</evidence>
<evidence type="ECO:0000313" key="11">
    <source>
        <dbReference type="EMBL" id="ODJ88594.1"/>
    </source>
</evidence>
<feature type="transmembrane region" description="Helical" evidence="8">
    <location>
        <begin position="159"/>
        <end position="179"/>
    </location>
</feature>
<name>A0A7Z0VNZ4_9GAMM</name>
<evidence type="ECO:0000256" key="3">
    <source>
        <dbReference type="ARBA" id="ARBA00022475"/>
    </source>
</evidence>
<dbReference type="AlphaFoldDB" id="A0A7Z0VNZ4"/>
<dbReference type="EMBL" id="MARB01000005">
    <property type="protein sequence ID" value="ODJ88594.1"/>
    <property type="molecule type" value="Genomic_DNA"/>
</dbReference>
<accession>A0A7Z0VNZ4</accession>
<feature type="transmembrane region" description="Helical" evidence="8">
    <location>
        <begin position="267"/>
        <end position="286"/>
    </location>
</feature>
<feature type="transmembrane region" description="Helical" evidence="8">
    <location>
        <begin position="234"/>
        <end position="255"/>
    </location>
</feature>
<feature type="domain" description="NADH-Ubiquinone oxidoreductase (complex I) chain 5 N-terminal" evidence="10">
    <location>
        <begin position="66"/>
        <end position="106"/>
    </location>
</feature>
<comment type="caution">
    <text evidence="11">The sequence shown here is derived from an EMBL/GenBank/DDBJ whole genome shotgun (WGS) entry which is preliminary data.</text>
</comment>
<dbReference type="OrthoDB" id="9768329at2"/>
<reference evidence="11 12" key="1">
    <citation type="submission" date="2016-06" db="EMBL/GenBank/DDBJ databases">
        <title>Genome sequence of endosymbiont of Candidatus Endolucinida thiodiazotropha.</title>
        <authorList>
            <person name="Poehlein A."/>
            <person name="Koenig S."/>
            <person name="Heiden S.E."/>
            <person name="Thuermer A."/>
            <person name="Voget S."/>
            <person name="Daniel R."/>
            <person name="Markert S."/>
            <person name="Gros O."/>
            <person name="Schweder T."/>
        </authorList>
    </citation>
    <scope>NUCLEOTIDE SEQUENCE [LARGE SCALE GENOMIC DNA]</scope>
    <source>
        <strain evidence="11 12">COS</strain>
    </source>
</reference>
<dbReference type="Pfam" id="PF00662">
    <property type="entry name" value="Proton_antipo_N"/>
    <property type="match status" value="1"/>
</dbReference>
<evidence type="ECO:0000259" key="9">
    <source>
        <dbReference type="Pfam" id="PF00361"/>
    </source>
</evidence>
<feature type="transmembrane region" description="Helical" evidence="8">
    <location>
        <begin position="326"/>
        <end position="347"/>
    </location>
</feature>
<dbReference type="InterPro" id="IPR001750">
    <property type="entry name" value="ND/Mrp_TM"/>
</dbReference>
<dbReference type="InterPro" id="IPR001516">
    <property type="entry name" value="Proton_antipo_N"/>
</dbReference>
<dbReference type="PRINTS" id="PR01434">
    <property type="entry name" value="NADHDHGNASE5"/>
</dbReference>
<feature type="transmembrane region" description="Helical" evidence="8">
    <location>
        <begin position="77"/>
        <end position="97"/>
    </location>
</feature>
<dbReference type="GO" id="GO:0005886">
    <property type="term" value="C:plasma membrane"/>
    <property type="evidence" value="ECO:0007669"/>
    <property type="project" value="UniProtKB-SubCell"/>
</dbReference>
<organism evidence="11 12">
    <name type="scientific">Candidatus Thiodiazotropha endolucinida</name>
    <dbReference type="NCBI Taxonomy" id="1655433"/>
    <lineage>
        <taxon>Bacteria</taxon>
        <taxon>Pseudomonadati</taxon>
        <taxon>Pseudomonadota</taxon>
        <taxon>Gammaproteobacteria</taxon>
        <taxon>Chromatiales</taxon>
        <taxon>Sedimenticolaceae</taxon>
        <taxon>Candidatus Thiodiazotropha</taxon>
    </lineage>
</organism>
<keyword evidence="3" id="KW-1003">Cell membrane</keyword>
<sequence>MNNLLIWPVALPLLSALLALLWPRRSTWIGVAGTGLSLSAVLLVSRQVVESGSIELALGGWAPGLGIALRVDGLSLLMLLMSSLVAMAVAVYSSVYFSDSERRGEFWVLWLLLITALHALFLSGDLFNLYVTLELLGLSAVVLACLGGSRASLQAALRYLVLGLLGSLAFLMGVALIYAGYGTLDMAALGDAIEAGPTAWVALSLMTGGLLIKSALFPLHFWLPPAHANAPAPVSAVLSALVVKAALYLILRLWLELFDGVVTQASAMIIGVLGAVAVLWGSWAALQAQRLKLMAAYSTVAQLGYLFLFLPLLAAIPEGEGRDLALGALVLLALTHGFAKSAFFLAAGVIMQRAGHDRIAELGGTARALPVTAFTIALAGVALIGLPPSGSFLAKWQLLSTVFVTGQWLWLPVIAVGTLLAGAYIFRLLGHAFAPGEGVGPSLSVGREEIPAVLLALIATLLLGFWAAEVWELVPISAYAGGEA</sequence>
<evidence type="ECO:0000256" key="5">
    <source>
        <dbReference type="ARBA" id="ARBA00022989"/>
    </source>
</evidence>
<dbReference type="PANTHER" id="PTHR42703:SF1">
    <property type="entry name" value="NA(+)_H(+) ANTIPORTER SUBUNIT D1"/>
    <property type="match status" value="1"/>
</dbReference>
<feature type="transmembrane region" description="Helical" evidence="8">
    <location>
        <begin position="127"/>
        <end position="147"/>
    </location>
</feature>
<evidence type="ECO:0000313" key="12">
    <source>
        <dbReference type="Proteomes" id="UP000094769"/>
    </source>
</evidence>